<evidence type="ECO:0000313" key="8">
    <source>
        <dbReference type="Proteomes" id="UP000676325"/>
    </source>
</evidence>
<accession>A0A941IKW6</accession>
<evidence type="ECO:0000256" key="3">
    <source>
        <dbReference type="ARBA" id="ARBA00012095"/>
    </source>
</evidence>
<comment type="caution">
    <text evidence="7">The sequence shown here is derived from an EMBL/GenBank/DDBJ whole genome shotgun (WGS) entry which is preliminary data.</text>
</comment>
<dbReference type="EMBL" id="JAGSOH010000180">
    <property type="protein sequence ID" value="MBR7831059.1"/>
    <property type="molecule type" value="Genomic_DNA"/>
</dbReference>
<dbReference type="InterPro" id="IPR039643">
    <property type="entry name" value="DhaM"/>
</dbReference>
<sequence length="131" mass="13180">MKLVGVVLVSHSPKLAEGLAELVRELGGDQVPVIAAGGMDDGSLGTSYGRIERAVSEADQGAGVLLLGDLGSALLTVKTLLDEGVGQEARAVLADAPFVEGAVAAVVTASAGGDLESVRAAAEEARLFRKL</sequence>
<keyword evidence="8" id="KW-1185">Reference proteome</keyword>
<dbReference type="SUPFAM" id="SSF53062">
    <property type="entry name" value="PTS system fructose IIA component-like"/>
    <property type="match status" value="1"/>
</dbReference>
<evidence type="ECO:0000256" key="5">
    <source>
        <dbReference type="ARBA" id="ARBA00046577"/>
    </source>
</evidence>
<evidence type="ECO:0000256" key="1">
    <source>
        <dbReference type="ARBA" id="ARBA00001113"/>
    </source>
</evidence>
<name>A0A941IKW6_9ACTN</name>
<evidence type="ECO:0000259" key="6">
    <source>
        <dbReference type="PROSITE" id="PS51096"/>
    </source>
</evidence>
<organism evidence="7 8">
    <name type="scientific">Actinospica acidithermotolerans</name>
    <dbReference type="NCBI Taxonomy" id="2828514"/>
    <lineage>
        <taxon>Bacteria</taxon>
        <taxon>Bacillati</taxon>
        <taxon>Actinomycetota</taxon>
        <taxon>Actinomycetes</taxon>
        <taxon>Catenulisporales</taxon>
        <taxon>Actinospicaceae</taxon>
        <taxon>Actinospica</taxon>
    </lineage>
</organism>
<keyword evidence="7" id="KW-0418">Kinase</keyword>
<dbReference type="GO" id="GO:0047324">
    <property type="term" value="F:phosphoenolpyruvate-glycerone phosphotransferase activity"/>
    <property type="evidence" value="ECO:0007669"/>
    <property type="project" value="UniProtKB-EC"/>
</dbReference>
<protein>
    <recommendedName>
        <fullName evidence="3">phosphoenolpyruvate--glycerone phosphotransferase</fullName>
        <ecNumber evidence="3">2.7.1.121</ecNumber>
    </recommendedName>
</protein>
<dbReference type="GO" id="GO:0016020">
    <property type="term" value="C:membrane"/>
    <property type="evidence" value="ECO:0007669"/>
    <property type="project" value="InterPro"/>
</dbReference>
<dbReference type="InterPro" id="IPR012844">
    <property type="entry name" value="DhaM_N"/>
</dbReference>
<gene>
    <name evidence="7" type="primary">dhaM</name>
    <name evidence="7" type="ORF">KDK95_32440</name>
</gene>
<comment type="function">
    <text evidence="2">Component of the dihydroxyacetone kinase complex, which is responsible for the phosphoenolpyruvate (PEP)-dependent phosphorylation of dihydroxyacetone. DhaM serves as the phosphoryl donor. Is phosphorylated by phosphoenolpyruvate in an EI- and HPr-dependent reaction, and a phosphorelay system on histidine residues finally leads to phosphoryl transfer to DhaL and dihydroxyacetone.</text>
</comment>
<dbReference type="PANTHER" id="PTHR38594">
    <property type="entry name" value="PEP-DEPENDENT DIHYDROXYACETONE KINASE, PHOSPHORYL DONOR SUBUNIT DHAM"/>
    <property type="match status" value="1"/>
</dbReference>
<dbReference type="PROSITE" id="PS51096">
    <property type="entry name" value="PTS_EIIA_TYPE_4"/>
    <property type="match status" value="1"/>
</dbReference>
<dbReference type="InterPro" id="IPR036662">
    <property type="entry name" value="PTS_EIIA_man-typ_sf"/>
</dbReference>
<dbReference type="PANTHER" id="PTHR38594:SF1">
    <property type="entry name" value="PEP-DEPENDENT DIHYDROXYACETONE KINASE, PHOSPHORYL DONOR SUBUNIT DHAM"/>
    <property type="match status" value="1"/>
</dbReference>
<dbReference type="Pfam" id="PF03610">
    <property type="entry name" value="EIIA-man"/>
    <property type="match status" value="1"/>
</dbReference>
<evidence type="ECO:0000256" key="4">
    <source>
        <dbReference type="ARBA" id="ARBA00022679"/>
    </source>
</evidence>
<comment type="catalytic activity">
    <reaction evidence="1">
        <text>dihydroxyacetone + phosphoenolpyruvate = dihydroxyacetone phosphate + pyruvate</text>
        <dbReference type="Rhea" id="RHEA:18381"/>
        <dbReference type="ChEBI" id="CHEBI:15361"/>
        <dbReference type="ChEBI" id="CHEBI:16016"/>
        <dbReference type="ChEBI" id="CHEBI:57642"/>
        <dbReference type="ChEBI" id="CHEBI:58702"/>
        <dbReference type="EC" id="2.7.1.121"/>
    </reaction>
</comment>
<dbReference type="AlphaFoldDB" id="A0A941IKW6"/>
<evidence type="ECO:0000313" key="7">
    <source>
        <dbReference type="EMBL" id="MBR7831059.1"/>
    </source>
</evidence>
<dbReference type="Gene3D" id="3.40.50.510">
    <property type="entry name" value="Phosphotransferase system, mannose-type IIA component"/>
    <property type="match status" value="1"/>
</dbReference>
<feature type="domain" description="PTS EIIA type-4" evidence="6">
    <location>
        <begin position="3"/>
        <end position="131"/>
    </location>
</feature>
<dbReference type="GO" id="GO:0019563">
    <property type="term" value="P:glycerol catabolic process"/>
    <property type="evidence" value="ECO:0007669"/>
    <property type="project" value="InterPro"/>
</dbReference>
<keyword evidence="4" id="KW-0808">Transferase</keyword>
<evidence type="ECO:0000256" key="2">
    <source>
        <dbReference type="ARBA" id="ARBA00002788"/>
    </source>
</evidence>
<comment type="subunit">
    <text evidence="5">Homodimer. The dihydroxyacetone kinase complex is composed of a homodimer of DhaM, a homodimer of DhaK and the subunit DhaL.</text>
</comment>
<dbReference type="EC" id="2.7.1.121" evidence="3"/>
<reference evidence="7" key="1">
    <citation type="submission" date="2021-04" db="EMBL/GenBank/DDBJ databases">
        <title>Genome based classification of Actinospica acidithermotolerans sp. nov., an actinobacterium isolated from an Indonesian hot spring.</title>
        <authorList>
            <person name="Kusuma A.B."/>
            <person name="Putra K.E."/>
            <person name="Nafisah S."/>
            <person name="Loh J."/>
            <person name="Nouioui I."/>
            <person name="Goodfellow M."/>
        </authorList>
    </citation>
    <scope>NUCLEOTIDE SEQUENCE</scope>
    <source>
        <strain evidence="7">MGRD01-02</strain>
    </source>
</reference>
<proteinExistence type="predicted"/>
<dbReference type="GO" id="GO:0009401">
    <property type="term" value="P:phosphoenolpyruvate-dependent sugar phosphotransferase system"/>
    <property type="evidence" value="ECO:0007669"/>
    <property type="project" value="InterPro"/>
</dbReference>
<dbReference type="InterPro" id="IPR004701">
    <property type="entry name" value="PTS_EIIA_man-typ"/>
</dbReference>
<dbReference type="Proteomes" id="UP000676325">
    <property type="component" value="Unassembled WGS sequence"/>
</dbReference>
<dbReference type="NCBIfam" id="TIGR02364">
    <property type="entry name" value="dha_pts"/>
    <property type="match status" value="1"/>
</dbReference>